<sequence>MNRPKTSAKKNTQEEDSSQREKQRPKKWDKSDTTHYNNMKNEPLRYTTSMSRDDDNIGNQIRH</sequence>
<comment type="caution">
    <text evidence="2">The sequence shown here is derived from an EMBL/GenBank/DDBJ whole genome shotgun (WGS) entry which is preliminary data.</text>
</comment>
<feature type="region of interest" description="Disordered" evidence="1">
    <location>
        <begin position="1"/>
        <end position="63"/>
    </location>
</feature>
<dbReference type="AlphaFoldDB" id="A0A8X7RVH2"/>
<organism evidence="2 3">
    <name type="scientific">Brassica carinata</name>
    <name type="common">Ethiopian mustard</name>
    <name type="synonym">Abyssinian cabbage</name>
    <dbReference type="NCBI Taxonomy" id="52824"/>
    <lineage>
        <taxon>Eukaryota</taxon>
        <taxon>Viridiplantae</taxon>
        <taxon>Streptophyta</taxon>
        <taxon>Embryophyta</taxon>
        <taxon>Tracheophyta</taxon>
        <taxon>Spermatophyta</taxon>
        <taxon>Magnoliopsida</taxon>
        <taxon>eudicotyledons</taxon>
        <taxon>Gunneridae</taxon>
        <taxon>Pentapetalae</taxon>
        <taxon>rosids</taxon>
        <taxon>malvids</taxon>
        <taxon>Brassicales</taxon>
        <taxon>Brassicaceae</taxon>
        <taxon>Brassiceae</taxon>
        <taxon>Brassica</taxon>
    </lineage>
</organism>
<accession>A0A8X7RVH2</accession>
<evidence type="ECO:0000256" key="1">
    <source>
        <dbReference type="SAM" id="MobiDB-lite"/>
    </source>
</evidence>
<feature type="compositionally biased region" description="Basic and acidic residues" evidence="1">
    <location>
        <begin position="11"/>
        <end position="33"/>
    </location>
</feature>
<protein>
    <submittedName>
        <fullName evidence="2">Uncharacterized protein</fullName>
    </submittedName>
</protein>
<evidence type="ECO:0000313" key="3">
    <source>
        <dbReference type="Proteomes" id="UP000886595"/>
    </source>
</evidence>
<gene>
    <name evidence="2" type="ORF">Bca52824_040807</name>
</gene>
<reference evidence="2 3" key="1">
    <citation type="submission" date="2020-02" db="EMBL/GenBank/DDBJ databases">
        <authorList>
            <person name="Ma Q."/>
            <person name="Huang Y."/>
            <person name="Song X."/>
            <person name="Pei D."/>
        </authorList>
    </citation>
    <scope>NUCLEOTIDE SEQUENCE [LARGE SCALE GENOMIC DNA]</scope>
    <source>
        <strain evidence="2">Sxm20200214</strain>
        <tissue evidence="2">Leaf</tissue>
    </source>
</reference>
<proteinExistence type="predicted"/>
<evidence type="ECO:0000313" key="2">
    <source>
        <dbReference type="EMBL" id="KAG2294138.1"/>
    </source>
</evidence>
<dbReference type="EMBL" id="JAAMPC010000009">
    <property type="protein sequence ID" value="KAG2294138.1"/>
    <property type="molecule type" value="Genomic_DNA"/>
</dbReference>
<keyword evidence="3" id="KW-1185">Reference proteome</keyword>
<feature type="compositionally biased region" description="Polar residues" evidence="1">
    <location>
        <begin position="34"/>
        <end position="50"/>
    </location>
</feature>
<name>A0A8X7RVH2_BRACI</name>
<dbReference type="Proteomes" id="UP000886595">
    <property type="component" value="Unassembled WGS sequence"/>
</dbReference>